<evidence type="ECO:0000259" key="3">
    <source>
        <dbReference type="Pfam" id="PF01408"/>
    </source>
</evidence>
<dbReference type="InterPro" id="IPR036291">
    <property type="entry name" value="NAD(P)-bd_dom_sf"/>
</dbReference>
<evidence type="ECO:0000256" key="1">
    <source>
        <dbReference type="ARBA" id="ARBA00023002"/>
    </source>
</evidence>
<evidence type="ECO:0000259" key="4">
    <source>
        <dbReference type="Pfam" id="PF22725"/>
    </source>
</evidence>
<evidence type="ECO:0000313" key="5">
    <source>
        <dbReference type="EMBL" id="GAA1741757.1"/>
    </source>
</evidence>
<dbReference type="SUPFAM" id="SSF55347">
    <property type="entry name" value="Glyceraldehyde-3-phosphate dehydrogenase-like, C-terminal domain"/>
    <property type="match status" value="1"/>
</dbReference>
<dbReference type="InterPro" id="IPR050463">
    <property type="entry name" value="Gfo/Idh/MocA_oxidrdct_glycsds"/>
</dbReference>
<keyword evidence="1" id="KW-0560">Oxidoreductase</keyword>
<dbReference type="Pfam" id="PF01408">
    <property type="entry name" value="GFO_IDH_MocA"/>
    <property type="match status" value="1"/>
</dbReference>
<feature type="domain" description="GFO/IDH/MocA-like oxidoreductase" evidence="4">
    <location>
        <begin position="117"/>
        <end position="247"/>
    </location>
</feature>
<name>A0ABN2JWV0_9MICO</name>
<comment type="caution">
    <text evidence="5">The sequence shown here is derived from an EMBL/GenBank/DDBJ whole genome shotgun (WGS) entry which is preliminary data.</text>
</comment>
<dbReference type="Gene3D" id="3.30.360.10">
    <property type="entry name" value="Dihydrodipicolinate Reductase, domain 2"/>
    <property type="match status" value="1"/>
</dbReference>
<sequence>MAAVHSRAIRAAGGSVVAATASSADRAHLARKSTGARHAAASVRELVQREDIDVVHVCSPNAVHQEHAVQALEAGKWLVCEKPLATSVRAAESILDASTCSGLGGSVPFVYRFHPMVREMRARIAAGALGAPSVIHGSYLQDWLAAENATNWRVDPRLGGRSRAFADIGSHWFDLLEFVTGDRVTRVSAQGLTAFPQRNGGAATTEDAVSVQFATEGGAIGAMVVSQVSAGRKNRLHLEISGSDASFAFDQEQPESLWHGSLPGATQLARDGDQLAPDAARLSLLPPGHPQGYQDAFNAFVADSHSFFAGTLGPEAQRGLPQLQDGLRAAEICDAVLDSVDSSGSWVETTSALRTESESARVAV</sequence>
<dbReference type="EMBL" id="BAAAPM010000011">
    <property type="protein sequence ID" value="GAA1741757.1"/>
    <property type="molecule type" value="Genomic_DNA"/>
</dbReference>
<keyword evidence="6" id="KW-1185">Reference proteome</keyword>
<dbReference type="PANTHER" id="PTHR43818:SF11">
    <property type="entry name" value="BCDNA.GH03377"/>
    <property type="match status" value="1"/>
</dbReference>
<accession>A0ABN2JWV0</accession>
<protein>
    <submittedName>
        <fullName evidence="5">Gfo/Idh/MocA family oxidoreductase</fullName>
    </submittedName>
</protein>
<proteinExistence type="predicted"/>
<dbReference type="InterPro" id="IPR055170">
    <property type="entry name" value="GFO_IDH_MocA-like_dom"/>
</dbReference>
<reference evidence="5 6" key="1">
    <citation type="journal article" date="2019" name="Int. J. Syst. Evol. Microbiol.">
        <title>The Global Catalogue of Microorganisms (GCM) 10K type strain sequencing project: providing services to taxonomists for standard genome sequencing and annotation.</title>
        <authorList>
            <consortium name="The Broad Institute Genomics Platform"/>
            <consortium name="The Broad Institute Genome Sequencing Center for Infectious Disease"/>
            <person name="Wu L."/>
            <person name="Ma J."/>
        </authorList>
    </citation>
    <scope>NUCLEOTIDE SEQUENCE [LARGE SCALE GENOMIC DNA]</scope>
    <source>
        <strain evidence="5 6">JCM 15589</strain>
    </source>
</reference>
<gene>
    <name evidence="5" type="ORF">GCM10009809_41570</name>
</gene>
<evidence type="ECO:0000256" key="2">
    <source>
        <dbReference type="ARBA" id="ARBA00023027"/>
    </source>
</evidence>
<dbReference type="Proteomes" id="UP001501138">
    <property type="component" value="Unassembled WGS sequence"/>
</dbReference>
<keyword evidence="2" id="KW-0520">NAD</keyword>
<feature type="domain" description="Gfo/Idh/MocA-like oxidoreductase N-terminal" evidence="3">
    <location>
        <begin position="7"/>
        <end position="97"/>
    </location>
</feature>
<dbReference type="PANTHER" id="PTHR43818">
    <property type="entry name" value="BCDNA.GH03377"/>
    <property type="match status" value="1"/>
</dbReference>
<dbReference type="Pfam" id="PF22725">
    <property type="entry name" value="GFO_IDH_MocA_C3"/>
    <property type="match status" value="1"/>
</dbReference>
<dbReference type="InterPro" id="IPR000683">
    <property type="entry name" value="Gfo/Idh/MocA-like_OxRdtase_N"/>
</dbReference>
<dbReference type="Gene3D" id="3.40.50.720">
    <property type="entry name" value="NAD(P)-binding Rossmann-like Domain"/>
    <property type="match status" value="1"/>
</dbReference>
<evidence type="ECO:0000313" key="6">
    <source>
        <dbReference type="Proteomes" id="UP001501138"/>
    </source>
</evidence>
<organism evidence="5 6">
    <name type="scientific">Isoptericola hypogeus</name>
    <dbReference type="NCBI Taxonomy" id="300179"/>
    <lineage>
        <taxon>Bacteria</taxon>
        <taxon>Bacillati</taxon>
        <taxon>Actinomycetota</taxon>
        <taxon>Actinomycetes</taxon>
        <taxon>Micrococcales</taxon>
        <taxon>Promicromonosporaceae</taxon>
        <taxon>Isoptericola</taxon>
    </lineage>
</organism>
<dbReference type="SUPFAM" id="SSF51735">
    <property type="entry name" value="NAD(P)-binding Rossmann-fold domains"/>
    <property type="match status" value="1"/>
</dbReference>